<sequence length="178" mass="20373">MDSSIVTLRPFKLTDIDDFMLWAGDDQVTRSLRWKTFTSKEEALTFIKDVCITHPWRRSICIDDRSIGFISIFQGSGDDRCRADIGYGIAVKHWGQGVTTKAVKMALSEVFKDFPELVRLQAYVDVENKASQRVLEKAGFSREGLLRKYSYLKGQIKDLIVYSFLSTDPHVVDSEIHE</sequence>
<dbReference type="AlphaFoldDB" id="A0AAP0X364"/>
<evidence type="ECO:0000313" key="3">
    <source>
        <dbReference type="Proteomes" id="UP001415857"/>
    </source>
</evidence>
<organism evidence="2 3">
    <name type="scientific">Liquidambar formosana</name>
    <name type="common">Formosan gum</name>
    <dbReference type="NCBI Taxonomy" id="63359"/>
    <lineage>
        <taxon>Eukaryota</taxon>
        <taxon>Viridiplantae</taxon>
        <taxon>Streptophyta</taxon>
        <taxon>Embryophyta</taxon>
        <taxon>Tracheophyta</taxon>
        <taxon>Spermatophyta</taxon>
        <taxon>Magnoliopsida</taxon>
        <taxon>eudicotyledons</taxon>
        <taxon>Gunneridae</taxon>
        <taxon>Pentapetalae</taxon>
        <taxon>Saxifragales</taxon>
        <taxon>Altingiaceae</taxon>
        <taxon>Liquidambar</taxon>
    </lineage>
</organism>
<gene>
    <name evidence="2" type="ORF">L1049_019724</name>
</gene>
<dbReference type="Gene3D" id="3.40.630.30">
    <property type="match status" value="1"/>
</dbReference>
<proteinExistence type="predicted"/>
<name>A0AAP0X364_LIQFO</name>
<protein>
    <recommendedName>
        <fullName evidence="1">N-acetyltransferase domain-containing protein</fullName>
    </recommendedName>
</protein>
<evidence type="ECO:0000259" key="1">
    <source>
        <dbReference type="PROSITE" id="PS51186"/>
    </source>
</evidence>
<dbReference type="Pfam" id="PF13302">
    <property type="entry name" value="Acetyltransf_3"/>
    <property type="match status" value="1"/>
</dbReference>
<dbReference type="Proteomes" id="UP001415857">
    <property type="component" value="Unassembled WGS sequence"/>
</dbReference>
<dbReference type="GO" id="GO:0016747">
    <property type="term" value="F:acyltransferase activity, transferring groups other than amino-acyl groups"/>
    <property type="evidence" value="ECO:0007669"/>
    <property type="project" value="InterPro"/>
</dbReference>
<reference evidence="2 3" key="1">
    <citation type="journal article" date="2024" name="Plant J.">
        <title>Genome sequences and population genomics reveal climatic adaptation and genomic divergence between two closely related sweetgum species.</title>
        <authorList>
            <person name="Xu W.Q."/>
            <person name="Ren C.Q."/>
            <person name="Zhang X.Y."/>
            <person name="Comes H.P."/>
            <person name="Liu X.H."/>
            <person name="Li Y.G."/>
            <person name="Kettle C.J."/>
            <person name="Jalonen R."/>
            <person name="Gaisberger H."/>
            <person name="Ma Y.Z."/>
            <person name="Qiu Y.X."/>
        </authorList>
    </citation>
    <scope>NUCLEOTIDE SEQUENCE [LARGE SCALE GENOMIC DNA]</scope>
    <source>
        <strain evidence="2">Hangzhou</strain>
    </source>
</reference>
<dbReference type="PANTHER" id="PTHR46067:SF16">
    <property type="entry name" value="N-ACETYLTRANSFERASE DOMAIN-CONTAINING PROTEIN"/>
    <property type="match status" value="1"/>
</dbReference>
<dbReference type="EMBL" id="JBBPBK010000001">
    <property type="protein sequence ID" value="KAK9291774.1"/>
    <property type="molecule type" value="Genomic_DNA"/>
</dbReference>
<comment type="caution">
    <text evidence="2">The sequence shown here is derived from an EMBL/GenBank/DDBJ whole genome shotgun (WGS) entry which is preliminary data.</text>
</comment>
<dbReference type="InterPro" id="IPR016181">
    <property type="entry name" value="Acyl_CoA_acyltransferase"/>
</dbReference>
<dbReference type="PROSITE" id="PS51186">
    <property type="entry name" value="GNAT"/>
    <property type="match status" value="1"/>
</dbReference>
<feature type="domain" description="N-acetyltransferase" evidence="1">
    <location>
        <begin position="6"/>
        <end position="158"/>
    </location>
</feature>
<dbReference type="SUPFAM" id="SSF55729">
    <property type="entry name" value="Acyl-CoA N-acyltransferases (Nat)"/>
    <property type="match status" value="1"/>
</dbReference>
<evidence type="ECO:0000313" key="2">
    <source>
        <dbReference type="EMBL" id="KAK9291774.1"/>
    </source>
</evidence>
<dbReference type="InterPro" id="IPR000182">
    <property type="entry name" value="GNAT_dom"/>
</dbReference>
<dbReference type="PANTHER" id="PTHR46067">
    <property type="entry name" value="ACYL-COA N-ACYLTRANSFERASES (NAT) SUPERFAMILY PROTEIN"/>
    <property type="match status" value="1"/>
</dbReference>
<accession>A0AAP0X364</accession>
<keyword evidence="3" id="KW-1185">Reference proteome</keyword>